<evidence type="ECO:0000256" key="1">
    <source>
        <dbReference type="SAM" id="Phobius"/>
    </source>
</evidence>
<dbReference type="CTD" id="20242239"/>
<name>V4AAI7_LOTGI</name>
<dbReference type="Proteomes" id="UP000030746">
    <property type="component" value="Unassembled WGS sequence"/>
</dbReference>
<sequence>MARLSFSCIFQSGIQNFIRPGWCPGIRSLHGHQETWKCIENTEERMREILNGLYRLVQDDDTGSFYDVHLITNDFIRILVFTWAEWLDVIEIKLHPEITYVKSFSTGLFPLSIPFACLLNVIFFWVPFLDKGLNKERIEKLRHRMALQLEVGGIN</sequence>
<dbReference type="KEGG" id="lgi:LOTGIDRAFT_172913"/>
<keyword evidence="1" id="KW-0812">Transmembrane</keyword>
<keyword evidence="1" id="KW-0472">Membrane</keyword>
<protein>
    <submittedName>
        <fullName evidence="2">Uncharacterized protein</fullName>
    </submittedName>
</protein>
<gene>
    <name evidence="2" type="ORF">LOTGIDRAFT_172913</name>
</gene>
<dbReference type="OrthoDB" id="9993283at2759"/>
<dbReference type="AlphaFoldDB" id="V4AAI7"/>
<dbReference type="EMBL" id="KB200592">
    <property type="protein sequence ID" value="ESP00984.1"/>
    <property type="molecule type" value="Genomic_DNA"/>
</dbReference>
<keyword evidence="1" id="KW-1133">Transmembrane helix</keyword>
<accession>V4AAI7</accession>
<evidence type="ECO:0000313" key="3">
    <source>
        <dbReference type="Proteomes" id="UP000030746"/>
    </source>
</evidence>
<dbReference type="RefSeq" id="XP_009048345.1">
    <property type="nucleotide sequence ID" value="XM_009050097.1"/>
</dbReference>
<evidence type="ECO:0000313" key="2">
    <source>
        <dbReference type="EMBL" id="ESP00984.1"/>
    </source>
</evidence>
<dbReference type="HOGENOM" id="CLU_110409_0_0_1"/>
<dbReference type="GeneID" id="20242239"/>
<keyword evidence="3" id="KW-1185">Reference proteome</keyword>
<proteinExistence type="predicted"/>
<dbReference type="OMA" id="WLPGVRN"/>
<feature type="transmembrane region" description="Helical" evidence="1">
    <location>
        <begin position="108"/>
        <end position="129"/>
    </location>
</feature>
<reference evidence="2 3" key="1">
    <citation type="journal article" date="2013" name="Nature">
        <title>Insights into bilaterian evolution from three spiralian genomes.</title>
        <authorList>
            <person name="Simakov O."/>
            <person name="Marletaz F."/>
            <person name="Cho S.J."/>
            <person name="Edsinger-Gonzales E."/>
            <person name="Havlak P."/>
            <person name="Hellsten U."/>
            <person name="Kuo D.H."/>
            <person name="Larsson T."/>
            <person name="Lv J."/>
            <person name="Arendt D."/>
            <person name="Savage R."/>
            <person name="Osoegawa K."/>
            <person name="de Jong P."/>
            <person name="Grimwood J."/>
            <person name="Chapman J.A."/>
            <person name="Shapiro H."/>
            <person name="Aerts A."/>
            <person name="Otillar R.P."/>
            <person name="Terry A.Y."/>
            <person name="Boore J.L."/>
            <person name="Grigoriev I.V."/>
            <person name="Lindberg D.R."/>
            <person name="Seaver E.C."/>
            <person name="Weisblat D.A."/>
            <person name="Putnam N.H."/>
            <person name="Rokhsar D.S."/>
        </authorList>
    </citation>
    <scope>NUCLEOTIDE SEQUENCE [LARGE SCALE GENOMIC DNA]</scope>
</reference>
<organism evidence="2 3">
    <name type="scientific">Lottia gigantea</name>
    <name type="common">Giant owl limpet</name>
    <dbReference type="NCBI Taxonomy" id="225164"/>
    <lineage>
        <taxon>Eukaryota</taxon>
        <taxon>Metazoa</taxon>
        <taxon>Spiralia</taxon>
        <taxon>Lophotrochozoa</taxon>
        <taxon>Mollusca</taxon>
        <taxon>Gastropoda</taxon>
        <taxon>Patellogastropoda</taxon>
        <taxon>Lottioidea</taxon>
        <taxon>Lottiidae</taxon>
        <taxon>Lottia</taxon>
    </lineage>
</organism>